<protein>
    <submittedName>
        <fullName evidence="1">Uncharacterized protein</fullName>
    </submittedName>
</protein>
<sequence length="89" mass="9879">AQRKVRFRYGPARTPVSSRHRLYLLEDGSFRSTSQSGGLIRAAFVARFGGIAGNPAMSKRLTAVANTPRHTYTSFNRDNDDDVPKDIPI</sequence>
<gene>
    <name evidence="1" type="ORF">WA026_003950</name>
</gene>
<dbReference type="EMBL" id="JARQZJ010000061">
    <property type="protein sequence ID" value="KAK9879110.1"/>
    <property type="molecule type" value="Genomic_DNA"/>
</dbReference>
<reference evidence="1 2" key="1">
    <citation type="submission" date="2023-03" db="EMBL/GenBank/DDBJ databases">
        <title>Genome insight into feeding habits of ladybird beetles.</title>
        <authorList>
            <person name="Li H.-S."/>
            <person name="Huang Y.-H."/>
            <person name="Pang H."/>
        </authorList>
    </citation>
    <scope>NUCLEOTIDE SEQUENCE [LARGE SCALE GENOMIC DNA]</scope>
    <source>
        <strain evidence="1">SYSU_2023b</strain>
        <tissue evidence="1">Whole body</tissue>
    </source>
</reference>
<proteinExistence type="predicted"/>
<accession>A0AAW1UG40</accession>
<keyword evidence="2" id="KW-1185">Reference proteome</keyword>
<name>A0AAW1UG40_9CUCU</name>
<dbReference type="Proteomes" id="UP001431783">
    <property type="component" value="Unassembled WGS sequence"/>
</dbReference>
<feature type="non-terminal residue" evidence="1">
    <location>
        <position position="1"/>
    </location>
</feature>
<comment type="caution">
    <text evidence="1">The sequence shown here is derived from an EMBL/GenBank/DDBJ whole genome shotgun (WGS) entry which is preliminary data.</text>
</comment>
<organism evidence="1 2">
    <name type="scientific">Henosepilachna vigintioctopunctata</name>
    <dbReference type="NCBI Taxonomy" id="420089"/>
    <lineage>
        <taxon>Eukaryota</taxon>
        <taxon>Metazoa</taxon>
        <taxon>Ecdysozoa</taxon>
        <taxon>Arthropoda</taxon>
        <taxon>Hexapoda</taxon>
        <taxon>Insecta</taxon>
        <taxon>Pterygota</taxon>
        <taxon>Neoptera</taxon>
        <taxon>Endopterygota</taxon>
        <taxon>Coleoptera</taxon>
        <taxon>Polyphaga</taxon>
        <taxon>Cucujiformia</taxon>
        <taxon>Coccinelloidea</taxon>
        <taxon>Coccinellidae</taxon>
        <taxon>Epilachninae</taxon>
        <taxon>Epilachnini</taxon>
        <taxon>Henosepilachna</taxon>
    </lineage>
</organism>
<evidence type="ECO:0000313" key="2">
    <source>
        <dbReference type="Proteomes" id="UP001431783"/>
    </source>
</evidence>
<evidence type="ECO:0000313" key="1">
    <source>
        <dbReference type="EMBL" id="KAK9879110.1"/>
    </source>
</evidence>
<dbReference type="AlphaFoldDB" id="A0AAW1UG40"/>